<evidence type="ECO:0000313" key="2">
    <source>
        <dbReference type="Proteomes" id="UP001056120"/>
    </source>
</evidence>
<evidence type="ECO:0000313" key="1">
    <source>
        <dbReference type="EMBL" id="KAI3775035.1"/>
    </source>
</evidence>
<sequence>MPPHQTTTYPNNRFTGPMAHIAMPHAEKNKDNQSFKFQSDMSLMSTLGEEENENVSGDIEFRWGRKGRVGAKNPNIQYYESFTYDGVEYFLYDSVYLWCGDQQVPYVAKIVEMYETPRLKKMMKVVWYFRPAEDTIYGKCNVVCTSKDERNPKASMEELKMSDYVFYRTFDVETYRLSEKFPDKIAGVEAGHYFNPKPKGKPEVAGKSNSPSKCETDNTSNPASSDTYHSKKRKLQDFEVDKKSSIEADSQSITVKKQPKLDTSEWLKKLPWEDRIQKAHQAGSLVLLENLYHSFTSSEVEDIVLDAFNIKVSAKMIPWSAYSSPHNGQALVIFNSKDEADFAISELKTRCLIIGGARLVVGSRPSLKEPGNHHPSTYYGHIAIDAVKRKQLMDMKNAVSTAHHAQPNTIAFDMAMEWRARQKKWELIWDALYKKQAEEIASLKARLKGPALLGKEK</sequence>
<accession>A0ACB9FV70</accession>
<reference evidence="1 2" key="2">
    <citation type="journal article" date="2022" name="Mol. Ecol. Resour.">
        <title>The genomes of chicory, endive, great burdock and yacon provide insights into Asteraceae paleo-polyploidization history and plant inulin production.</title>
        <authorList>
            <person name="Fan W."/>
            <person name="Wang S."/>
            <person name="Wang H."/>
            <person name="Wang A."/>
            <person name="Jiang F."/>
            <person name="Liu H."/>
            <person name="Zhao H."/>
            <person name="Xu D."/>
            <person name="Zhang Y."/>
        </authorList>
    </citation>
    <scope>NUCLEOTIDE SEQUENCE [LARGE SCALE GENOMIC DNA]</scope>
    <source>
        <strain evidence="2">cv. Yunnan</strain>
        <tissue evidence="1">Leaves</tissue>
    </source>
</reference>
<gene>
    <name evidence="1" type="ORF">L1987_49603</name>
</gene>
<comment type="caution">
    <text evidence="1">The sequence shown here is derived from an EMBL/GenBank/DDBJ whole genome shotgun (WGS) entry which is preliminary data.</text>
</comment>
<dbReference type="Proteomes" id="UP001056120">
    <property type="component" value="Linkage Group LG16"/>
</dbReference>
<name>A0ACB9FV70_9ASTR</name>
<organism evidence="1 2">
    <name type="scientific">Smallanthus sonchifolius</name>
    <dbReference type="NCBI Taxonomy" id="185202"/>
    <lineage>
        <taxon>Eukaryota</taxon>
        <taxon>Viridiplantae</taxon>
        <taxon>Streptophyta</taxon>
        <taxon>Embryophyta</taxon>
        <taxon>Tracheophyta</taxon>
        <taxon>Spermatophyta</taxon>
        <taxon>Magnoliopsida</taxon>
        <taxon>eudicotyledons</taxon>
        <taxon>Gunneridae</taxon>
        <taxon>Pentapetalae</taxon>
        <taxon>asterids</taxon>
        <taxon>campanulids</taxon>
        <taxon>Asterales</taxon>
        <taxon>Asteraceae</taxon>
        <taxon>Asteroideae</taxon>
        <taxon>Heliantheae alliance</taxon>
        <taxon>Millerieae</taxon>
        <taxon>Smallanthus</taxon>
    </lineage>
</organism>
<protein>
    <submittedName>
        <fullName evidence="1">Uncharacterized protein</fullName>
    </submittedName>
</protein>
<dbReference type="EMBL" id="CM042033">
    <property type="protein sequence ID" value="KAI3775035.1"/>
    <property type="molecule type" value="Genomic_DNA"/>
</dbReference>
<proteinExistence type="predicted"/>
<reference evidence="2" key="1">
    <citation type="journal article" date="2022" name="Mol. Ecol. Resour.">
        <title>The genomes of chicory, endive, great burdock and yacon provide insights into Asteraceae palaeo-polyploidization history and plant inulin production.</title>
        <authorList>
            <person name="Fan W."/>
            <person name="Wang S."/>
            <person name="Wang H."/>
            <person name="Wang A."/>
            <person name="Jiang F."/>
            <person name="Liu H."/>
            <person name="Zhao H."/>
            <person name="Xu D."/>
            <person name="Zhang Y."/>
        </authorList>
    </citation>
    <scope>NUCLEOTIDE SEQUENCE [LARGE SCALE GENOMIC DNA]</scope>
    <source>
        <strain evidence="2">cv. Yunnan</strain>
    </source>
</reference>
<keyword evidence="2" id="KW-1185">Reference proteome</keyword>